<keyword evidence="2" id="KW-1185">Reference proteome</keyword>
<organism evidence="1 2">
    <name type="scientific">Psylliodes chrysocephalus</name>
    <dbReference type="NCBI Taxonomy" id="3402493"/>
    <lineage>
        <taxon>Eukaryota</taxon>
        <taxon>Metazoa</taxon>
        <taxon>Ecdysozoa</taxon>
        <taxon>Arthropoda</taxon>
        <taxon>Hexapoda</taxon>
        <taxon>Insecta</taxon>
        <taxon>Pterygota</taxon>
        <taxon>Neoptera</taxon>
        <taxon>Endopterygota</taxon>
        <taxon>Coleoptera</taxon>
        <taxon>Polyphaga</taxon>
        <taxon>Cucujiformia</taxon>
        <taxon>Chrysomeloidea</taxon>
        <taxon>Chrysomelidae</taxon>
        <taxon>Galerucinae</taxon>
        <taxon>Alticini</taxon>
        <taxon>Psylliodes</taxon>
    </lineage>
</organism>
<evidence type="ECO:0000313" key="2">
    <source>
        <dbReference type="Proteomes" id="UP001153636"/>
    </source>
</evidence>
<dbReference type="EMBL" id="OV651814">
    <property type="protein sequence ID" value="CAH1106065.1"/>
    <property type="molecule type" value="Genomic_DNA"/>
</dbReference>
<reference evidence="1" key="1">
    <citation type="submission" date="2022-01" db="EMBL/GenBank/DDBJ databases">
        <authorList>
            <person name="King R."/>
        </authorList>
    </citation>
    <scope>NUCLEOTIDE SEQUENCE</scope>
</reference>
<name>A0A9P0CU10_9CUCU</name>
<sequence length="65" mass="7477">MVKQCLVCKELDYLNPDVTFHRFAVDSERRKSWCSLLGFEEGKVIPKFAEICSTILNINQVEGNI</sequence>
<protein>
    <submittedName>
        <fullName evidence="1">Uncharacterized protein</fullName>
    </submittedName>
</protein>
<evidence type="ECO:0000313" key="1">
    <source>
        <dbReference type="EMBL" id="CAH1106065.1"/>
    </source>
</evidence>
<proteinExistence type="predicted"/>
<dbReference type="SUPFAM" id="SSF57716">
    <property type="entry name" value="Glucocorticoid receptor-like (DNA-binding domain)"/>
    <property type="match status" value="1"/>
</dbReference>
<dbReference type="Proteomes" id="UP001153636">
    <property type="component" value="Chromosome 2"/>
</dbReference>
<dbReference type="OrthoDB" id="6780303at2759"/>
<gene>
    <name evidence="1" type="ORF">PSYICH_LOCUS6404</name>
</gene>
<dbReference type="AlphaFoldDB" id="A0A9P0CU10"/>
<accession>A0A9P0CU10</accession>